<evidence type="ECO:0000313" key="2">
    <source>
        <dbReference type="EMBL" id="UWZ55778.1"/>
    </source>
</evidence>
<reference evidence="2" key="1">
    <citation type="submission" date="2021-04" db="EMBL/GenBank/DDBJ databases">
        <title>Dactylosporangium aurantiacum NRRL B-8018 full assembly.</title>
        <authorList>
            <person name="Hartkoorn R.C."/>
            <person name="Beaudoing E."/>
            <person name="Hot D."/>
        </authorList>
    </citation>
    <scope>NUCLEOTIDE SEQUENCE</scope>
    <source>
        <strain evidence="2">NRRL B-8018</strain>
    </source>
</reference>
<dbReference type="InterPro" id="IPR051910">
    <property type="entry name" value="ComF/GntX_DNA_util-trans"/>
</dbReference>
<dbReference type="Proteomes" id="UP001058003">
    <property type="component" value="Chromosome"/>
</dbReference>
<dbReference type="Gene3D" id="3.40.50.2020">
    <property type="match status" value="1"/>
</dbReference>
<evidence type="ECO:0000313" key="3">
    <source>
        <dbReference type="Proteomes" id="UP001058003"/>
    </source>
</evidence>
<dbReference type="AlphaFoldDB" id="A0A9Q9ME51"/>
<proteinExistence type="inferred from homology"/>
<keyword evidence="2" id="KW-0328">Glycosyltransferase</keyword>
<dbReference type="InterPro" id="IPR029057">
    <property type="entry name" value="PRTase-like"/>
</dbReference>
<gene>
    <name evidence="2" type="ORF">Daura_06125</name>
</gene>
<dbReference type="EMBL" id="CP073767">
    <property type="protein sequence ID" value="UWZ55778.1"/>
    <property type="molecule type" value="Genomic_DNA"/>
</dbReference>
<accession>A0A9Q9ME51</accession>
<dbReference type="KEGG" id="daur:Daura_06125"/>
<name>A0A9Q9ME51_9ACTN</name>
<organism evidence="2 3">
    <name type="scientific">Dactylosporangium aurantiacum</name>
    <dbReference type="NCBI Taxonomy" id="35754"/>
    <lineage>
        <taxon>Bacteria</taxon>
        <taxon>Bacillati</taxon>
        <taxon>Actinomycetota</taxon>
        <taxon>Actinomycetes</taxon>
        <taxon>Micromonosporales</taxon>
        <taxon>Micromonosporaceae</taxon>
        <taxon>Dactylosporangium</taxon>
    </lineage>
</organism>
<dbReference type="SUPFAM" id="SSF53271">
    <property type="entry name" value="PRTase-like"/>
    <property type="match status" value="1"/>
</dbReference>
<evidence type="ECO:0000256" key="1">
    <source>
        <dbReference type="ARBA" id="ARBA00008007"/>
    </source>
</evidence>
<dbReference type="PANTHER" id="PTHR47505">
    <property type="entry name" value="DNA UTILIZATION PROTEIN YHGH"/>
    <property type="match status" value="1"/>
</dbReference>
<comment type="similarity">
    <text evidence="1">Belongs to the ComF/GntX family.</text>
</comment>
<dbReference type="InterPro" id="IPR000836">
    <property type="entry name" value="PRTase_dom"/>
</dbReference>
<sequence length="242" mass="27141">MEWMISERVLHDAAPRPMASCQMCGGAVGMNYAGQPFDRCPQCRNYGSYVDALIPITYSLDDGLESMLHRFKDRENYNWLQWPLASLLWTFMKRHMSCIRGRYGEEDVAITVPSDNSARRFNHIRSIIEGVQGAPLIAWRDDVVVRNRTVGRPRRGQVAPAAYLVQADQVARRSVLILDDTWTSGSSMVSVAAALKNAGATKVVALTLGRQLNCSSDYLNNQELVEEVRERGWGLSCVICAR</sequence>
<dbReference type="GO" id="GO:0016757">
    <property type="term" value="F:glycosyltransferase activity"/>
    <property type="evidence" value="ECO:0007669"/>
    <property type="project" value="UniProtKB-KW"/>
</dbReference>
<dbReference type="CDD" id="cd06223">
    <property type="entry name" value="PRTases_typeI"/>
    <property type="match status" value="1"/>
</dbReference>
<dbReference type="RefSeq" id="WP_156089415.1">
    <property type="nucleotide sequence ID" value="NZ_CP073767.1"/>
</dbReference>
<protein>
    <submittedName>
        <fullName evidence="2">Phosphoribosyltransferase</fullName>
    </submittedName>
</protein>
<keyword evidence="3" id="KW-1185">Reference proteome</keyword>
<dbReference type="OrthoDB" id="3403421at2"/>
<dbReference type="PANTHER" id="PTHR47505:SF1">
    <property type="entry name" value="DNA UTILIZATION PROTEIN YHGH"/>
    <property type="match status" value="1"/>
</dbReference>
<keyword evidence="2" id="KW-0808">Transferase</keyword>